<dbReference type="PROSITE" id="PS00889">
    <property type="entry name" value="CNMP_BINDING_2"/>
    <property type="match status" value="1"/>
</dbReference>
<gene>
    <name evidence="6" type="ORF">GCM10010466_24870</name>
</gene>
<feature type="domain" description="HTH crp-type" evidence="5">
    <location>
        <begin position="160"/>
        <end position="233"/>
    </location>
</feature>
<comment type="caution">
    <text evidence="6">The sequence shown here is derived from an EMBL/GenBank/DDBJ whole genome shotgun (WGS) entry which is preliminary data.</text>
</comment>
<dbReference type="Pfam" id="PF00027">
    <property type="entry name" value="cNMP_binding"/>
    <property type="match status" value="1"/>
</dbReference>
<feature type="domain" description="Cyclic nucleotide-binding" evidence="4">
    <location>
        <begin position="19"/>
        <end position="129"/>
    </location>
</feature>
<keyword evidence="3" id="KW-0804">Transcription</keyword>
<evidence type="ECO:0000313" key="7">
    <source>
        <dbReference type="Proteomes" id="UP001500320"/>
    </source>
</evidence>
<evidence type="ECO:0000256" key="2">
    <source>
        <dbReference type="ARBA" id="ARBA00023125"/>
    </source>
</evidence>
<dbReference type="SUPFAM" id="SSF51206">
    <property type="entry name" value="cAMP-binding domain-like"/>
    <property type="match status" value="1"/>
</dbReference>
<evidence type="ECO:0000313" key="6">
    <source>
        <dbReference type="EMBL" id="GAA3133275.1"/>
    </source>
</evidence>
<evidence type="ECO:0000259" key="4">
    <source>
        <dbReference type="PROSITE" id="PS50042"/>
    </source>
</evidence>
<evidence type="ECO:0000256" key="3">
    <source>
        <dbReference type="ARBA" id="ARBA00023163"/>
    </source>
</evidence>
<dbReference type="PROSITE" id="PS50042">
    <property type="entry name" value="CNMP_BINDING_3"/>
    <property type="match status" value="1"/>
</dbReference>
<reference evidence="7" key="1">
    <citation type="journal article" date="2019" name="Int. J. Syst. Evol. Microbiol.">
        <title>The Global Catalogue of Microorganisms (GCM) 10K type strain sequencing project: providing services to taxonomists for standard genome sequencing and annotation.</title>
        <authorList>
            <consortium name="The Broad Institute Genomics Platform"/>
            <consortium name="The Broad Institute Genome Sequencing Center for Infectious Disease"/>
            <person name="Wu L."/>
            <person name="Ma J."/>
        </authorList>
    </citation>
    <scope>NUCLEOTIDE SEQUENCE [LARGE SCALE GENOMIC DNA]</scope>
    <source>
        <strain evidence="7">JCM 9373</strain>
    </source>
</reference>
<dbReference type="Gene3D" id="2.60.120.10">
    <property type="entry name" value="Jelly Rolls"/>
    <property type="match status" value="1"/>
</dbReference>
<evidence type="ECO:0000256" key="1">
    <source>
        <dbReference type="ARBA" id="ARBA00023015"/>
    </source>
</evidence>
<dbReference type="InterPro" id="IPR050397">
    <property type="entry name" value="Env_Response_Regulators"/>
</dbReference>
<organism evidence="6 7">
    <name type="scientific">Planomonospora alba</name>
    <dbReference type="NCBI Taxonomy" id="161354"/>
    <lineage>
        <taxon>Bacteria</taxon>
        <taxon>Bacillati</taxon>
        <taxon>Actinomycetota</taxon>
        <taxon>Actinomycetes</taxon>
        <taxon>Streptosporangiales</taxon>
        <taxon>Streptosporangiaceae</taxon>
        <taxon>Planomonospora</taxon>
    </lineage>
</organism>
<dbReference type="CDD" id="cd00038">
    <property type="entry name" value="CAP_ED"/>
    <property type="match status" value="1"/>
</dbReference>
<dbReference type="PROSITE" id="PS51063">
    <property type="entry name" value="HTH_CRP_2"/>
    <property type="match status" value="1"/>
</dbReference>
<dbReference type="PANTHER" id="PTHR24567">
    <property type="entry name" value="CRP FAMILY TRANSCRIPTIONAL REGULATORY PROTEIN"/>
    <property type="match status" value="1"/>
</dbReference>
<keyword evidence="1" id="KW-0805">Transcription regulation</keyword>
<keyword evidence="7" id="KW-1185">Reference proteome</keyword>
<dbReference type="RefSeq" id="WP_344858940.1">
    <property type="nucleotide sequence ID" value="NZ_BAAAUT010000016.1"/>
</dbReference>
<dbReference type="EMBL" id="BAAAUT010000016">
    <property type="protein sequence ID" value="GAA3133275.1"/>
    <property type="molecule type" value="Genomic_DNA"/>
</dbReference>
<sequence length="245" mass="26329">MSGRATHPRGGSAWPAGTLVSALDETARAELFALGHAQPYRPGAVLIQQGDPRRDHVLLLRSARPGTPACAKVTAALGNGAEALLGVRVSGDLVGEMAVLRGTDRSATVTACTPTLAFRIAAADFTAYLDRHPRLWSALAAMIADRLDWANRRRLDFAAFPVPVRLARVLDELATRHGLPVEEGTDIGVRLSQPELGRLIGAKEAAVNNAVRLLKKNGLLLIRWKRLVVTDPEGLRAFGSEMWSP</sequence>
<dbReference type="PANTHER" id="PTHR24567:SF74">
    <property type="entry name" value="HTH-TYPE TRANSCRIPTIONAL REGULATOR ARCR"/>
    <property type="match status" value="1"/>
</dbReference>
<name>A0ABP6N3I7_9ACTN</name>
<dbReference type="InterPro" id="IPR000595">
    <property type="entry name" value="cNMP-bd_dom"/>
</dbReference>
<dbReference type="InterPro" id="IPR036390">
    <property type="entry name" value="WH_DNA-bd_sf"/>
</dbReference>
<dbReference type="InterPro" id="IPR014710">
    <property type="entry name" value="RmlC-like_jellyroll"/>
</dbReference>
<keyword evidence="2" id="KW-0238">DNA-binding</keyword>
<dbReference type="InterPro" id="IPR018490">
    <property type="entry name" value="cNMP-bd_dom_sf"/>
</dbReference>
<dbReference type="Pfam" id="PF13545">
    <property type="entry name" value="HTH_Crp_2"/>
    <property type="match status" value="1"/>
</dbReference>
<dbReference type="InterPro" id="IPR018488">
    <property type="entry name" value="cNMP-bd_CS"/>
</dbReference>
<dbReference type="SMART" id="SM00100">
    <property type="entry name" value="cNMP"/>
    <property type="match status" value="1"/>
</dbReference>
<proteinExistence type="predicted"/>
<protein>
    <submittedName>
        <fullName evidence="6">Crp/Fnr family transcriptional regulator</fullName>
    </submittedName>
</protein>
<dbReference type="Proteomes" id="UP001500320">
    <property type="component" value="Unassembled WGS sequence"/>
</dbReference>
<evidence type="ECO:0000259" key="5">
    <source>
        <dbReference type="PROSITE" id="PS51063"/>
    </source>
</evidence>
<dbReference type="InterPro" id="IPR012318">
    <property type="entry name" value="HTH_CRP"/>
</dbReference>
<accession>A0ABP6N3I7</accession>
<dbReference type="SUPFAM" id="SSF46785">
    <property type="entry name" value="Winged helix' DNA-binding domain"/>
    <property type="match status" value="1"/>
</dbReference>